<evidence type="ECO:0000313" key="2">
    <source>
        <dbReference type="Proteomes" id="UP000000238"/>
    </source>
</evidence>
<dbReference type="HOGENOM" id="CLU_3344315_0_0_6"/>
<dbReference type="AlphaFoldDB" id="Q2SC49"/>
<dbReference type="STRING" id="349521.HCH_05094"/>
<gene>
    <name evidence="1" type="ordered locus">HCH_05094</name>
</gene>
<reference evidence="1 2" key="1">
    <citation type="journal article" date="2005" name="Nucleic Acids Res.">
        <title>Genomic blueprint of Hahella chejuensis, a marine microbe producing an algicidal agent.</title>
        <authorList>
            <person name="Jeong H."/>
            <person name="Yim J.H."/>
            <person name="Lee C."/>
            <person name="Choi S.-H."/>
            <person name="Park Y.K."/>
            <person name="Yoon S.H."/>
            <person name="Hur C.-G."/>
            <person name="Kang H.-Y."/>
            <person name="Kim D."/>
            <person name="Lee H.H."/>
            <person name="Park K.H."/>
            <person name="Park S.-H."/>
            <person name="Park H.-S."/>
            <person name="Lee H.K."/>
            <person name="Oh T.K."/>
            <person name="Kim J.F."/>
        </authorList>
    </citation>
    <scope>NUCLEOTIDE SEQUENCE [LARGE SCALE GENOMIC DNA]</scope>
    <source>
        <strain evidence="1 2">KCTC 2396</strain>
    </source>
</reference>
<evidence type="ECO:0000313" key="1">
    <source>
        <dbReference type="EMBL" id="ABC31775.1"/>
    </source>
</evidence>
<sequence>MLIIKRMDAPARRRAAILEDGWTTSNERDAIRYVQQL</sequence>
<organism evidence="1 2">
    <name type="scientific">Hahella chejuensis (strain KCTC 2396)</name>
    <dbReference type="NCBI Taxonomy" id="349521"/>
    <lineage>
        <taxon>Bacteria</taxon>
        <taxon>Pseudomonadati</taxon>
        <taxon>Pseudomonadota</taxon>
        <taxon>Gammaproteobacteria</taxon>
        <taxon>Oceanospirillales</taxon>
        <taxon>Hahellaceae</taxon>
        <taxon>Hahella</taxon>
    </lineage>
</organism>
<dbReference type="KEGG" id="hch:HCH_05094"/>
<dbReference type="EMBL" id="CP000155">
    <property type="protein sequence ID" value="ABC31775.1"/>
    <property type="molecule type" value="Genomic_DNA"/>
</dbReference>
<name>Q2SC49_HAHCH</name>
<proteinExistence type="predicted"/>
<protein>
    <submittedName>
        <fullName evidence="1">Uncharacterized protein</fullName>
    </submittedName>
</protein>
<dbReference type="Proteomes" id="UP000000238">
    <property type="component" value="Chromosome"/>
</dbReference>
<keyword evidence="2" id="KW-1185">Reference proteome</keyword>
<accession>Q2SC49</accession>